<evidence type="ECO:0000256" key="6">
    <source>
        <dbReference type="SAM" id="MobiDB-lite"/>
    </source>
</evidence>
<dbReference type="PANTHER" id="PTHR46419:SF2">
    <property type="entry name" value="ADP-RIBOSYLATION FACTOR GTPASE-ACTIVATING PROTEIN AGD5"/>
    <property type="match status" value="1"/>
</dbReference>
<dbReference type="InterPro" id="IPR044520">
    <property type="entry name" value="ARF_GAP_AGD5/15"/>
</dbReference>
<dbReference type="GO" id="GO:0005096">
    <property type="term" value="F:GTPase activator activity"/>
    <property type="evidence" value="ECO:0007669"/>
    <property type="project" value="UniProtKB-KW"/>
</dbReference>
<dbReference type="PANTHER" id="PTHR46419">
    <property type="entry name" value="ADP-RIBOSYLATION FACTOR GTPASE-ACTIVATING PROTEIN AGD5"/>
    <property type="match status" value="1"/>
</dbReference>
<dbReference type="Gene3D" id="1.10.220.150">
    <property type="entry name" value="Arf GTPase activating protein"/>
    <property type="match status" value="1"/>
</dbReference>
<dbReference type="PROSITE" id="PS50115">
    <property type="entry name" value="ARFGAP"/>
    <property type="match status" value="1"/>
</dbReference>
<accession>A0A7S1MKH2</accession>
<feature type="compositionally biased region" description="Low complexity" evidence="6">
    <location>
        <begin position="140"/>
        <end position="160"/>
    </location>
</feature>
<feature type="region of interest" description="Disordered" evidence="6">
    <location>
        <begin position="266"/>
        <end position="358"/>
    </location>
</feature>
<feature type="compositionally biased region" description="Low complexity" evidence="6">
    <location>
        <begin position="308"/>
        <end position="339"/>
    </location>
</feature>
<evidence type="ECO:0000256" key="3">
    <source>
        <dbReference type="ARBA" id="ARBA00022771"/>
    </source>
</evidence>
<sequence>MASISKQPKEMQERHKRILTGMLKMPENRECADCRARNPTWASTNLGVFLCIRCSGLHRQVGVHITKVKSCTMDLWAPEQVAHIQKLGNAKGKAIYEAKLPPHYGKPAESEDSGLVLQWIRAKYEKKKFIHDNPQSVIDSGSASSAAGASAGGTAASPAGEVPRMVPGRARRDRAAKQQPSPQPAEQQGFGQAPTSGFGDTNDGFSSGAGFGFDSAPPAQDGGFTVDSTGGGFGFASASSPDGTASPAFGVMPGSAFGFVASPVAQSPREGFNSFPTSGAPQQPPQQPQPRGEDPLDFSYANGGARTSSQAASPAAAFDPFADVDAAQQQASPAAASPAVPSPPPSLSSPQAPGTQIGTAFAAAGGATDGDFEAQMRAMQQQLAAQQAYLDSLQQGQPATA</sequence>
<dbReference type="CDD" id="cd08204">
    <property type="entry name" value="ArfGap"/>
    <property type="match status" value="1"/>
</dbReference>
<feature type="compositionally biased region" description="Low complexity" evidence="6">
    <location>
        <begin position="203"/>
        <end position="216"/>
    </location>
</feature>
<evidence type="ECO:0000256" key="2">
    <source>
        <dbReference type="ARBA" id="ARBA00022723"/>
    </source>
</evidence>
<evidence type="ECO:0000256" key="5">
    <source>
        <dbReference type="PROSITE-ProRule" id="PRU00288"/>
    </source>
</evidence>
<keyword evidence="4" id="KW-0862">Zinc</keyword>
<name>A0A7S1MKH2_NEODS</name>
<evidence type="ECO:0000259" key="7">
    <source>
        <dbReference type="PROSITE" id="PS50115"/>
    </source>
</evidence>
<dbReference type="PRINTS" id="PR00405">
    <property type="entry name" value="REVINTRACTNG"/>
</dbReference>
<dbReference type="InterPro" id="IPR037278">
    <property type="entry name" value="ARFGAP/RecO"/>
</dbReference>
<gene>
    <name evidence="8" type="ORF">NDES1114_LOCUS23102</name>
</gene>
<dbReference type="AlphaFoldDB" id="A0A7S1MKH2"/>
<dbReference type="InterPro" id="IPR001164">
    <property type="entry name" value="ArfGAP_dom"/>
</dbReference>
<feature type="domain" description="Arf-GAP" evidence="7">
    <location>
        <begin position="16"/>
        <end position="137"/>
    </location>
</feature>
<keyword evidence="2" id="KW-0479">Metal-binding</keyword>
<feature type="region of interest" description="Disordered" evidence="6">
    <location>
        <begin position="140"/>
        <end position="227"/>
    </location>
</feature>
<feature type="compositionally biased region" description="Polar residues" evidence="6">
    <location>
        <begin position="178"/>
        <end position="199"/>
    </location>
</feature>
<reference evidence="8" key="1">
    <citation type="submission" date="2021-01" db="EMBL/GenBank/DDBJ databases">
        <authorList>
            <person name="Corre E."/>
            <person name="Pelletier E."/>
            <person name="Niang G."/>
            <person name="Scheremetjew M."/>
            <person name="Finn R."/>
            <person name="Kale V."/>
            <person name="Holt S."/>
            <person name="Cochrane G."/>
            <person name="Meng A."/>
            <person name="Brown T."/>
            <person name="Cohen L."/>
        </authorList>
    </citation>
    <scope>NUCLEOTIDE SEQUENCE</scope>
    <source>
        <strain evidence="8">CCAP 1951/1</strain>
    </source>
</reference>
<dbReference type="FunFam" id="1.10.220.150:FF:000009">
    <property type="entry name" value="stromal membrane-associated protein 1 isoform X1"/>
    <property type="match status" value="1"/>
</dbReference>
<evidence type="ECO:0000256" key="4">
    <source>
        <dbReference type="ARBA" id="ARBA00022833"/>
    </source>
</evidence>
<keyword evidence="3 5" id="KW-0863">Zinc-finger</keyword>
<evidence type="ECO:0000256" key="1">
    <source>
        <dbReference type="ARBA" id="ARBA00022468"/>
    </source>
</evidence>
<dbReference type="EMBL" id="HBGF01034474">
    <property type="protein sequence ID" value="CAD9132194.1"/>
    <property type="molecule type" value="Transcribed_RNA"/>
</dbReference>
<dbReference type="GO" id="GO:0008270">
    <property type="term" value="F:zinc ion binding"/>
    <property type="evidence" value="ECO:0007669"/>
    <property type="project" value="UniProtKB-KW"/>
</dbReference>
<dbReference type="SUPFAM" id="SSF57863">
    <property type="entry name" value="ArfGap/RecO-like zinc finger"/>
    <property type="match status" value="1"/>
</dbReference>
<proteinExistence type="predicted"/>
<protein>
    <recommendedName>
        <fullName evidence="7">Arf-GAP domain-containing protein</fullName>
    </recommendedName>
</protein>
<dbReference type="InterPro" id="IPR038508">
    <property type="entry name" value="ArfGAP_dom_sf"/>
</dbReference>
<evidence type="ECO:0000313" key="8">
    <source>
        <dbReference type="EMBL" id="CAD9132194.1"/>
    </source>
</evidence>
<feature type="compositionally biased region" description="Low complexity" evidence="6">
    <location>
        <begin position="348"/>
        <end position="358"/>
    </location>
</feature>
<keyword evidence="1" id="KW-0343">GTPase activation</keyword>
<dbReference type="Pfam" id="PF01412">
    <property type="entry name" value="ArfGap"/>
    <property type="match status" value="1"/>
</dbReference>
<organism evidence="8">
    <name type="scientific">Neobodo designis</name>
    <name type="common">Flagellated protozoan</name>
    <name type="synonym">Bodo designis</name>
    <dbReference type="NCBI Taxonomy" id="312471"/>
    <lineage>
        <taxon>Eukaryota</taxon>
        <taxon>Discoba</taxon>
        <taxon>Euglenozoa</taxon>
        <taxon>Kinetoplastea</taxon>
        <taxon>Metakinetoplastina</taxon>
        <taxon>Neobodonida</taxon>
        <taxon>Neobodo</taxon>
    </lineage>
</organism>
<dbReference type="SMART" id="SM00105">
    <property type="entry name" value="ArfGap"/>
    <property type="match status" value="1"/>
</dbReference>